<protein>
    <submittedName>
        <fullName evidence="8">Putative membrane protein</fullName>
    </submittedName>
</protein>
<dbReference type="GO" id="GO:0005886">
    <property type="term" value="C:plasma membrane"/>
    <property type="evidence" value="ECO:0007669"/>
    <property type="project" value="UniProtKB-SubCell"/>
</dbReference>
<evidence type="ECO:0000256" key="6">
    <source>
        <dbReference type="SAM" id="Phobius"/>
    </source>
</evidence>
<comment type="subcellular location">
    <subcellularLocation>
        <location evidence="1">Cell membrane</location>
        <topology evidence="1">Multi-pass membrane protein</topology>
    </subcellularLocation>
</comment>
<organism evidence="8 9">
    <name type="scientific">Saccharothrix saharensis</name>
    <dbReference type="NCBI Taxonomy" id="571190"/>
    <lineage>
        <taxon>Bacteria</taxon>
        <taxon>Bacillati</taxon>
        <taxon>Actinomycetota</taxon>
        <taxon>Actinomycetes</taxon>
        <taxon>Pseudonocardiales</taxon>
        <taxon>Pseudonocardiaceae</taxon>
        <taxon>Saccharothrix</taxon>
    </lineage>
</organism>
<dbReference type="OrthoDB" id="582337at2"/>
<accession>A0A543J8P6</accession>
<keyword evidence="4 6" id="KW-1133">Transmembrane helix</keyword>
<dbReference type="PANTHER" id="PTHR34187:SF2">
    <property type="entry name" value="DUF202 DOMAIN-CONTAINING PROTEIN"/>
    <property type="match status" value="1"/>
</dbReference>
<sequence>MDAEPDGARDAEPDYRFTLANERTFLAWIRTALGLLAGGVAVGQVVPPFGVPGATAALSLMCLGLAAVLAATSYPRWRAVQRAMRAGRPLPSSRAVLVLAVGVLVVTLTAAVLVVLG</sequence>
<evidence type="ECO:0000313" key="9">
    <source>
        <dbReference type="Proteomes" id="UP000316628"/>
    </source>
</evidence>
<name>A0A543J8P6_9PSEU</name>
<dbReference type="EMBL" id="VFPP01000001">
    <property type="protein sequence ID" value="TQM79189.1"/>
    <property type="molecule type" value="Genomic_DNA"/>
</dbReference>
<comment type="caution">
    <text evidence="8">The sequence shown here is derived from an EMBL/GenBank/DDBJ whole genome shotgun (WGS) entry which is preliminary data.</text>
</comment>
<evidence type="ECO:0000256" key="2">
    <source>
        <dbReference type="ARBA" id="ARBA00022475"/>
    </source>
</evidence>
<evidence type="ECO:0000259" key="7">
    <source>
        <dbReference type="Pfam" id="PF02656"/>
    </source>
</evidence>
<dbReference type="PANTHER" id="PTHR34187">
    <property type="entry name" value="FGR18P"/>
    <property type="match status" value="1"/>
</dbReference>
<evidence type="ECO:0000256" key="5">
    <source>
        <dbReference type="ARBA" id="ARBA00023136"/>
    </source>
</evidence>
<dbReference type="InterPro" id="IPR003807">
    <property type="entry name" value="DUF202"/>
</dbReference>
<evidence type="ECO:0000256" key="3">
    <source>
        <dbReference type="ARBA" id="ARBA00022692"/>
    </source>
</evidence>
<reference evidence="8 9" key="1">
    <citation type="submission" date="2019-06" db="EMBL/GenBank/DDBJ databases">
        <title>Sequencing the genomes of 1000 actinobacteria strains.</title>
        <authorList>
            <person name="Klenk H.-P."/>
        </authorList>
    </citation>
    <scope>NUCLEOTIDE SEQUENCE [LARGE SCALE GENOMIC DNA]</scope>
    <source>
        <strain evidence="8 9">DSM 45456</strain>
    </source>
</reference>
<dbReference type="AlphaFoldDB" id="A0A543J8P6"/>
<evidence type="ECO:0000313" key="8">
    <source>
        <dbReference type="EMBL" id="TQM79189.1"/>
    </source>
</evidence>
<keyword evidence="5 6" id="KW-0472">Membrane</keyword>
<dbReference type="InterPro" id="IPR052053">
    <property type="entry name" value="IM_YidH-like"/>
</dbReference>
<keyword evidence="2" id="KW-1003">Cell membrane</keyword>
<feature type="transmembrane region" description="Helical" evidence="6">
    <location>
        <begin position="95"/>
        <end position="116"/>
    </location>
</feature>
<dbReference type="Proteomes" id="UP000316628">
    <property type="component" value="Unassembled WGS sequence"/>
</dbReference>
<proteinExistence type="predicted"/>
<feature type="transmembrane region" description="Helical" evidence="6">
    <location>
        <begin position="25"/>
        <end position="46"/>
    </location>
</feature>
<feature type="transmembrane region" description="Helical" evidence="6">
    <location>
        <begin position="52"/>
        <end position="74"/>
    </location>
</feature>
<evidence type="ECO:0000256" key="1">
    <source>
        <dbReference type="ARBA" id="ARBA00004651"/>
    </source>
</evidence>
<feature type="domain" description="DUF202" evidence="7">
    <location>
        <begin position="16"/>
        <end position="83"/>
    </location>
</feature>
<evidence type="ECO:0000256" key="4">
    <source>
        <dbReference type="ARBA" id="ARBA00022989"/>
    </source>
</evidence>
<keyword evidence="9" id="KW-1185">Reference proteome</keyword>
<dbReference type="RefSeq" id="WP_141976312.1">
    <property type="nucleotide sequence ID" value="NZ_VFPP01000001.1"/>
</dbReference>
<keyword evidence="3 6" id="KW-0812">Transmembrane</keyword>
<dbReference type="Pfam" id="PF02656">
    <property type="entry name" value="DUF202"/>
    <property type="match status" value="1"/>
</dbReference>
<gene>
    <name evidence="8" type="ORF">FHX81_1485</name>
</gene>